<dbReference type="STRING" id="1888995.BD935_01075"/>
<dbReference type="AlphaFoldDB" id="A0A1J5THT6"/>
<sequence>MVKLAEAYFNGKKVKPIWSEGKFSFEDKNNNFVFTESAKKQLFWDMGGIIKNRPSIYTLPSNPENEIFVDSGLIWGEDIIDLILADRGKVVLPLRNLQGFNELDDALNFADDIVIGIDWSDKIEASHSDFSIDIVDLLHQLIKRDQLTIMLYSLSGDYPYIPAGTSSNLEIYLAYLSSNSTQPSWASEVFIFE</sequence>
<dbReference type="Proteomes" id="UP000183080">
    <property type="component" value="Unassembled WGS sequence"/>
</dbReference>
<name>A0A1J5THT6_9ARCH</name>
<reference evidence="1 2" key="1">
    <citation type="submission" date="2016-08" db="EMBL/GenBank/DDBJ databases">
        <title>New Insights into Marine Group III Euryarchaeota, from dark to light.</title>
        <authorList>
            <person name="Haro-Moreno J.M."/>
            <person name="Rodriguez-Valera F."/>
            <person name="Lopez-Garcia P."/>
            <person name="Moreira D."/>
            <person name="Martin-Cuadrado A.B."/>
        </authorList>
    </citation>
    <scope>NUCLEOTIDE SEQUENCE [LARGE SCALE GENOMIC DNA]</scope>
    <source>
        <strain evidence="1">CG-Epi1</strain>
    </source>
</reference>
<accession>A0A1J5THT6</accession>
<organism evidence="1 2">
    <name type="scientific">Marine Group III euryarchaeote CG-Epi1</name>
    <dbReference type="NCBI Taxonomy" id="1888995"/>
    <lineage>
        <taxon>Archaea</taxon>
        <taxon>Methanobacteriati</taxon>
        <taxon>Thermoplasmatota</taxon>
        <taxon>Thermoplasmata</taxon>
        <taxon>Candidatus Thermoprofundales</taxon>
    </lineage>
</organism>
<dbReference type="EMBL" id="MIZA01000012">
    <property type="protein sequence ID" value="OIR20506.1"/>
    <property type="molecule type" value="Genomic_DNA"/>
</dbReference>
<comment type="caution">
    <text evidence="1">The sequence shown here is derived from an EMBL/GenBank/DDBJ whole genome shotgun (WGS) entry which is preliminary data.</text>
</comment>
<evidence type="ECO:0000313" key="2">
    <source>
        <dbReference type="Proteomes" id="UP000183080"/>
    </source>
</evidence>
<proteinExistence type="predicted"/>
<evidence type="ECO:0000313" key="1">
    <source>
        <dbReference type="EMBL" id="OIR20506.1"/>
    </source>
</evidence>
<protein>
    <submittedName>
        <fullName evidence="1">Uncharacterized protein</fullName>
    </submittedName>
</protein>
<gene>
    <name evidence="1" type="ORF">BD935_01075</name>
</gene>